<evidence type="ECO:0000313" key="3">
    <source>
        <dbReference type="EMBL" id="GAA4425866.1"/>
    </source>
</evidence>
<name>A0ABP8LCL1_9BACT</name>
<accession>A0ABP8LCL1</accession>
<sequence>MKQIERVLVIDDDEISIFLTKRVLKKTGIGNAILTAPNGREGLRLFKGAVEKGQPPQLVLLDIKMPVMDGFAFLEELGKLETVDLSETRIVLLSSSHNLWEMERAKKYRVVSFLHKPLEKDELLRILG</sequence>
<dbReference type="SUPFAM" id="SSF52172">
    <property type="entry name" value="CheY-like"/>
    <property type="match status" value="1"/>
</dbReference>
<reference evidence="4" key="1">
    <citation type="journal article" date="2019" name="Int. J. Syst. Evol. Microbiol.">
        <title>The Global Catalogue of Microorganisms (GCM) 10K type strain sequencing project: providing services to taxonomists for standard genome sequencing and annotation.</title>
        <authorList>
            <consortium name="The Broad Institute Genomics Platform"/>
            <consortium name="The Broad Institute Genome Sequencing Center for Infectious Disease"/>
            <person name="Wu L."/>
            <person name="Ma J."/>
        </authorList>
    </citation>
    <scope>NUCLEOTIDE SEQUENCE [LARGE SCALE GENOMIC DNA]</scope>
    <source>
        <strain evidence="4">JCM 17926</strain>
    </source>
</reference>
<dbReference type="RefSeq" id="WP_345156836.1">
    <property type="nucleotide sequence ID" value="NZ_BAABHC010000002.1"/>
</dbReference>
<evidence type="ECO:0000313" key="4">
    <source>
        <dbReference type="Proteomes" id="UP001500552"/>
    </source>
</evidence>
<comment type="caution">
    <text evidence="3">The sequence shown here is derived from an EMBL/GenBank/DDBJ whole genome shotgun (WGS) entry which is preliminary data.</text>
</comment>
<evidence type="ECO:0000259" key="2">
    <source>
        <dbReference type="PROSITE" id="PS50110"/>
    </source>
</evidence>
<dbReference type="EMBL" id="BAABHC010000002">
    <property type="protein sequence ID" value="GAA4425866.1"/>
    <property type="molecule type" value="Genomic_DNA"/>
</dbReference>
<evidence type="ECO:0000256" key="1">
    <source>
        <dbReference type="PROSITE-ProRule" id="PRU00169"/>
    </source>
</evidence>
<organism evidence="3 4">
    <name type="scientific">Pontibacter saemangeumensis</name>
    <dbReference type="NCBI Taxonomy" id="1084525"/>
    <lineage>
        <taxon>Bacteria</taxon>
        <taxon>Pseudomonadati</taxon>
        <taxon>Bacteroidota</taxon>
        <taxon>Cytophagia</taxon>
        <taxon>Cytophagales</taxon>
        <taxon>Hymenobacteraceae</taxon>
        <taxon>Pontibacter</taxon>
    </lineage>
</organism>
<gene>
    <name evidence="3" type="ORF">GCM10023188_07290</name>
</gene>
<feature type="modified residue" description="4-aspartylphosphate" evidence="1">
    <location>
        <position position="62"/>
    </location>
</feature>
<dbReference type="InterPro" id="IPR001789">
    <property type="entry name" value="Sig_transdc_resp-reg_receiver"/>
</dbReference>
<proteinExistence type="predicted"/>
<dbReference type="SMART" id="SM00448">
    <property type="entry name" value="REC"/>
    <property type="match status" value="1"/>
</dbReference>
<dbReference type="PROSITE" id="PS50110">
    <property type="entry name" value="RESPONSE_REGULATORY"/>
    <property type="match status" value="1"/>
</dbReference>
<keyword evidence="4" id="KW-1185">Reference proteome</keyword>
<dbReference type="Gene3D" id="3.40.50.2300">
    <property type="match status" value="1"/>
</dbReference>
<protein>
    <recommendedName>
        <fullName evidence="2">Response regulatory domain-containing protein</fullName>
    </recommendedName>
</protein>
<keyword evidence="1" id="KW-0597">Phosphoprotein</keyword>
<dbReference type="Pfam" id="PF00072">
    <property type="entry name" value="Response_reg"/>
    <property type="match status" value="1"/>
</dbReference>
<dbReference type="Proteomes" id="UP001500552">
    <property type="component" value="Unassembled WGS sequence"/>
</dbReference>
<dbReference type="PANTHER" id="PTHR44520">
    <property type="entry name" value="RESPONSE REGULATOR RCP1-RELATED"/>
    <property type="match status" value="1"/>
</dbReference>
<dbReference type="InterPro" id="IPR052893">
    <property type="entry name" value="TCS_response_regulator"/>
</dbReference>
<dbReference type="PANTHER" id="PTHR44520:SF2">
    <property type="entry name" value="RESPONSE REGULATOR RCP1"/>
    <property type="match status" value="1"/>
</dbReference>
<feature type="domain" description="Response regulatory" evidence="2">
    <location>
        <begin position="6"/>
        <end position="128"/>
    </location>
</feature>
<dbReference type="InterPro" id="IPR011006">
    <property type="entry name" value="CheY-like_superfamily"/>
</dbReference>